<dbReference type="EMBL" id="UYRR01035425">
    <property type="protein sequence ID" value="VDK64576.1"/>
    <property type="molecule type" value="Genomic_DNA"/>
</dbReference>
<keyword evidence="1" id="KW-1133">Transmembrane helix</keyword>
<dbReference type="WBParaSite" id="ASIM_0001898501-mRNA-1">
    <property type="protein sequence ID" value="ASIM_0001898501-mRNA-1"/>
    <property type="gene ID" value="ASIM_0001898501"/>
</dbReference>
<keyword evidence="3" id="KW-1185">Reference proteome</keyword>
<reference evidence="4" key="1">
    <citation type="submission" date="2017-02" db="UniProtKB">
        <authorList>
            <consortium name="WormBaseParasite"/>
        </authorList>
    </citation>
    <scope>IDENTIFICATION</scope>
</reference>
<gene>
    <name evidence="2" type="ORF">ASIM_LOCUS18380</name>
</gene>
<dbReference type="AlphaFoldDB" id="A0A0M3KDD2"/>
<feature type="transmembrane region" description="Helical" evidence="1">
    <location>
        <begin position="13"/>
        <end position="32"/>
    </location>
</feature>
<organism evidence="4">
    <name type="scientific">Anisakis simplex</name>
    <name type="common">Herring worm</name>
    <dbReference type="NCBI Taxonomy" id="6269"/>
    <lineage>
        <taxon>Eukaryota</taxon>
        <taxon>Metazoa</taxon>
        <taxon>Ecdysozoa</taxon>
        <taxon>Nematoda</taxon>
        <taxon>Chromadorea</taxon>
        <taxon>Rhabditida</taxon>
        <taxon>Spirurina</taxon>
        <taxon>Ascaridomorpha</taxon>
        <taxon>Ascaridoidea</taxon>
        <taxon>Anisakidae</taxon>
        <taxon>Anisakis</taxon>
        <taxon>Anisakis simplex complex</taxon>
    </lineage>
</organism>
<sequence>MALEGRYDPGMNWLNYLPVGLLALALSLMRSWRAWILIRDRDRDRGLVFRIRHLLAKAAISGSWRSPRSLKSLQGARKLELELLA</sequence>
<evidence type="ECO:0000313" key="4">
    <source>
        <dbReference type="WBParaSite" id="ASIM_0001898501-mRNA-1"/>
    </source>
</evidence>
<keyword evidence="1" id="KW-0812">Transmembrane</keyword>
<reference evidence="2 3" key="2">
    <citation type="submission" date="2018-11" db="EMBL/GenBank/DDBJ databases">
        <authorList>
            <consortium name="Pathogen Informatics"/>
        </authorList>
    </citation>
    <scope>NUCLEOTIDE SEQUENCE [LARGE SCALE GENOMIC DNA]</scope>
</reference>
<accession>A0A0M3KDD2</accession>
<protein>
    <submittedName>
        <fullName evidence="4">Bestrophin homolog</fullName>
    </submittedName>
</protein>
<proteinExistence type="predicted"/>
<evidence type="ECO:0000313" key="3">
    <source>
        <dbReference type="Proteomes" id="UP000267096"/>
    </source>
</evidence>
<evidence type="ECO:0000256" key="1">
    <source>
        <dbReference type="SAM" id="Phobius"/>
    </source>
</evidence>
<keyword evidence="1" id="KW-0472">Membrane</keyword>
<evidence type="ECO:0000313" key="2">
    <source>
        <dbReference type="EMBL" id="VDK64576.1"/>
    </source>
</evidence>
<name>A0A0M3KDD2_ANISI</name>
<dbReference type="Proteomes" id="UP000267096">
    <property type="component" value="Unassembled WGS sequence"/>
</dbReference>